<organism evidence="1 2">
    <name type="scientific">Pandoraea captiosa</name>
    <dbReference type="NCBI Taxonomy" id="2508302"/>
    <lineage>
        <taxon>Bacteria</taxon>
        <taxon>Pseudomonadati</taxon>
        <taxon>Pseudomonadota</taxon>
        <taxon>Betaproteobacteria</taxon>
        <taxon>Burkholderiales</taxon>
        <taxon>Burkholderiaceae</taxon>
        <taxon>Pandoraea</taxon>
    </lineage>
</organism>
<dbReference type="Proteomes" id="UP000414136">
    <property type="component" value="Unassembled WGS sequence"/>
</dbReference>
<dbReference type="InterPro" id="IPR005883">
    <property type="entry name" value="PilM"/>
</dbReference>
<dbReference type="AlphaFoldDB" id="A0A5E5AG16"/>
<keyword evidence="2" id="KW-1185">Reference proteome</keyword>
<dbReference type="Pfam" id="PF11104">
    <property type="entry name" value="PilM_2"/>
    <property type="match status" value="1"/>
</dbReference>
<name>A0A5E5AG16_9BURK</name>
<protein>
    <recommendedName>
        <fullName evidence="3">Type IV pilus assembly protein PilM</fullName>
    </recommendedName>
</protein>
<dbReference type="Gene3D" id="3.30.420.40">
    <property type="match status" value="1"/>
</dbReference>
<dbReference type="OrthoDB" id="8937050at2"/>
<dbReference type="RefSeq" id="WP_150626965.1">
    <property type="nucleotide sequence ID" value="NZ_CABPSQ010000010.1"/>
</dbReference>
<sequence>MVTAVLRSVRHMGHRLAAMLPRKAGGGCGIHFDAGSMQFVRMTRVAGSAQLRVDAYGSAALEDGMLRGPQIVKPEAVARRLVEMLERSAMRIEDLQDDIVVLALPSHGLKTRVVDCPSGLPPRALRAWCERRAALLLPGDGEPDLRSRVGVTWADPGSHRLRLYACEATLVDDRIAVMEMSGLRPHAIDAAHKAGRRAFLSARSEARERTPNAPTTDAPRTVTPAALLQIDAREIELAVFDGQRCVADVSERFDGVDGHPEALASVIRELSTKLPVVPQAIHLVVQEATPGELAAICEAVASACGIAVYPFAPLDALDAFDASDATEATDAAEAFDNVDLFDVAARGRTAAPAGSRYQPAAQGTTLAVPYGLALRAMSMQGVSCE</sequence>
<dbReference type="EMBL" id="CABPSQ010000010">
    <property type="protein sequence ID" value="VVE72539.1"/>
    <property type="molecule type" value="Genomic_DNA"/>
</dbReference>
<gene>
    <name evidence="1" type="ORF">PCA31118_04225</name>
</gene>
<reference evidence="1 2" key="1">
    <citation type="submission" date="2019-08" db="EMBL/GenBank/DDBJ databases">
        <authorList>
            <person name="Peeters C."/>
        </authorList>
    </citation>
    <scope>NUCLEOTIDE SEQUENCE [LARGE SCALE GENOMIC DNA]</scope>
    <source>
        <strain evidence="1 2">LMG 31118</strain>
    </source>
</reference>
<proteinExistence type="predicted"/>
<evidence type="ECO:0000313" key="2">
    <source>
        <dbReference type="Proteomes" id="UP000414136"/>
    </source>
</evidence>
<evidence type="ECO:0008006" key="3">
    <source>
        <dbReference type="Google" id="ProtNLM"/>
    </source>
</evidence>
<evidence type="ECO:0000313" key="1">
    <source>
        <dbReference type="EMBL" id="VVE72539.1"/>
    </source>
</evidence>
<accession>A0A5E5AG16</accession>